<evidence type="ECO:0000256" key="1">
    <source>
        <dbReference type="SAM" id="MobiDB-lite"/>
    </source>
</evidence>
<proteinExistence type="predicted"/>
<comment type="caution">
    <text evidence="3">The sequence shown here is derived from an EMBL/GenBank/DDBJ whole genome shotgun (WGS) entry which is preliminary data.</text>
</comment>
<feature type="compositionally biased region" description="Basic and acidic residues" evidence="1">
    <location>
        <begin position="689"/>
        <end position="701"/>
    </location>
</feature>
<feature type="non-terminal residue" evidence="3">
    <location>
        <position position="795"/>
    </location>
</feature>
<feature type="region of interest" description="Disordered" evidence="1">
    <location>
        <begin position="689"/>
        <end position="714"/>
    </location>
</feature>
<dbReference type="AlphaFoldDB" id="A0A437S5U3"/>
<feature type="region of interest" description="Disordered" evidence="1">
    <location>
        <begin position="619"/>
        <end position="654"/>
    </location>
</feature>
<sequence length="795" mass="88553">MRSISLLLVIMVIFTNIITPITEVRAYAESNDDLKDYSGEVTVEDEEAAEFPKDGEVIKEGNFALRMINNTEENKLDVNWDKPNESDTFSYRYYQRLYDPNLSEEEQEDFELRSSNYNRDIKVLNIYPNTNSSKVEIPTEFDPDGGINMTYKSNDDFKRDPEGILRRNGDTSQYFYDVIVIGKADLNGLVTVTDEMRNAIEAYIKTGRGVLFGHDTLIDWGSVSNDFDIMKNDNWQYSKLRHYAGVVADRDVAQLAHQSTYIKVDRDGFLLEYPNKLAKDEILKIPLTHVNAALTKGKIWMRLVKEDGTLSDHGMKTPNKTLDYDDGSGMASYESNYYLSTYKNTAQTQAGHYTNSTDDELKIFANTIYFLAQLTKEESLEDYSAMDYAGPEMPNAKIIEQTEDSDTVLLNAKDIGTLYQGKVEALNQTNPSENNLMSDEVVQESKSGIKGYIVDFDKDPEDTGKKDDNGDYIIDAVHLHDEETDGINIKIGKEVSRDSKLMVRAIDNAGNLGELLEIAIKDIEIDISVKQTEAKDEIDNKAQEEKDKIENNDNLSEEEKEAAQDAIDDAVKEAKEDIDNATTEEEVGQAKEDGLLSIVKEGAKAEIIAKGNVKNKEIDSVENPKEEDAQASKTAVETEKTNAIENIGNGKTMEEVDQAKEAGLVAIENVKLPLSGIENAQIEANDEIDNKAAEEKEKIENNDNLSEEEKEAAQDAIDDAVKEVKEDIDNATTEEEVGQAKENGLLAIAKEGAKAAIDGSANAKIKEINARDDVSENGKTEAIGRVNKFATAGKN</sequence>
<organism evidence="3 4">
    <name type="scientific">Anaerosphaera multitolerans</name>
    <dbReference type="NCBI Taxonomy" id="2487351"/>
    <lineage>
        <taxon>Bacteria</taxon>
        <taxon>Bacillati</taxon>
        <taxon>Bacillota</taxon>
        <taxon>Tissierellia</taxon>
        <taxon>Tissierellales</taxon>
        <taxon>Peptoniphilaceae</taxon>
        <taxon>Anaerosphaera</taxon>
    </lineage>
</organism>
<feature type="compositionally biased region" description="Basic and acidic residues" evidence="1">
    <location>
        <begin position="536"/>
        <end position="551"/>
    </location>
</feature>
<dbReference type="Pfam" id="PF07564">
    <property type="entry name" value="DUF1542"/>
    <property type="match status" value="3"/>
</dbReference>
<feature type="domain" description="DUF1542" evidence="2">
    <location>
        <begin position="599"/>
        <end position="671"/>
    </location>
</feature>
<feature type="domain" description="DUF1542" evidence="2">
    <location>
        <begin position="531"/>
        <end position="598"/>
    </location>
</feature>
<evidence type="ECO:0000313" key="3">
    <source>
        <dbReference type="EMBL" id="RVU54395.1"/>
    </source>
</evidence>
<gene>
    <name evidence="3" type="ORF">EF514_07300</name>
</gene>
<dbReference type="InterPro" id="IPR011439">
    <property type="entry name" value="DUF1542"/>
</dbReference>
<feature type="domain" description="DUF1542" evidence="2">
    <location>
        <begin position="683"/>
        <end position="749"/>
    </location>
</feature>
<name>A0A437S5U3_9FIRM</name>
<keyword evidence="4" id="KW-1185">Reference proteome</keyword>
<protein>
    <submittedName>
        <fullName evidence="3">DUF1542 domain-containing protein</fullName>
    </submittedName>
</protein>
<evidence type="ECO:0000313" key="4">
    <source>
        <dbReference type="Proteomes" id="UP000288812"/>
    </source>
</evidence>
<dbReference type="Proteomes" id="UP000288812">
    <property type="component" value="Unassembled WGS sequence"/>
</dbReference>
<reference evidence="3 4" key="1">
    <citation type="submission" date="2018-11" db="EMBL/GenBank/DDBJ databases">
        <title>Genome sequencing and assembly of Anaerosphaera sp. nov., GS7-6-2.</title>
        <authorList>
            <person name="Rettenmaier R."/>
            <person name="Liebl W."/>
            <person name="Zverlov V."/>
        </authorList>
    </citation>
    <scope>NUCLEOTIDE SEQUENCE [LARGE SCALE GENOMIC DNA]</scope>
    <source>
        <strain evidence="3 4">GS7-6-2</strain>
    </source>
</reference>
<accession>A0A437S5U3</accession>
<dbReference type="EMBL" id="RLIH01000010">
    <property type="protein sequence ID" value="RVU54395.1"/>
    <property type="molecule type" value="Genomic_DNA"/>
</dbReference>
<feature type="region of interest" description="Disordered" evidence="1">
    <location>
        <begin position="536"/>
        <end position="564"/>
    </location>
</feature>
<feature type="compositionally biased region" description="Basic and acidic residues" evidence="1">
    <location>
        <begin position="619"/>
        <end position="642"/>
    </location>
</feature>
<evidence type="ECO:0000259" key="2">
    <source>
        <dbReference type="Pfam" id="PF07564"/>
    </source>
</evidence>